<organism evidence="1">
    <name type="scientific">mine drainage metagenome</name>
    <dbReference type="NCBI Taxonomy" id="410659"/>
    <lineage>
        <taxon>unclassified sequences</taxon>
        <taxon>metagenomes</taxon>
        <taxon>ecological metagenomes</taxon>
    </lineage>
</organism>
<dbReference type="Pfam" id="PF03069">
    <property type="entry name" value="FmdA_AmdA"/>
    <property type="match status" value="2"/>
</dbReference>
<dbReference type="InterPro" id="IPR004304">
    <property type="entry name" value="FmdA_AmdA"/>
</dbReference>
<gene>
    <name evidence="1" type="ORF">CARN6_0921</name>
</gene>
<dbReference type="AlphaFoldDB" id="E6QK03"/>
<dbReference type="Gene3D" id="2.60.120.580">
    <property type="entry name" value="Acetamidase/Formamidase-like domains"/>
    <property type="match status" value="2"/>
</dbReference>
<dbReference type="Gene3D" id="3.10.28.20">
    <property type="entry name" value="Acetamidase/Formamidase-like domains"/>
    <property type="match status" value="1"/>
</dbReference>
<comment type="caution">
    <text evidence="1">The sequence shown here is derived from an EMBL/GenBank/DDBJ whole genome shotgun (WGS) entry which is preliminary data.</text>
</comment>
<dbReference type="PANTHER" id="PTHR31891:SF1">
    <property type="entry name" value="FORMAMIDASE C869.04-RELATED"/>
    <property type="match status" value="1"/>
</dbReference>
<dbReference type="EMBL" id="CABQ01000106">
    <property type="protein sequence ID" value="CBI07570.1"/>
    <property type="molecule type" value="Genomic_DNA"/>
</dbReference>
<evidence type="ECO:0000313" key="1">
    <source>
        <dbReference type="EMBL" id="CBI07570.1"/>
    </source>
</evidence>
<proteinExistence type="predicted"/>
<protein>
    <submittedName>
        <fullName evidence="1">Acetamidase/Formamidase</fullName>
    </submittedName>
</protein>
<name>E6QK03_9ZZZZ</name>
<accession>E6QK03</accession>
<dbReference type="PANTHER" id="PTHR31891">
    <property type="entry name" value="FORMAMIDASE C869.04-RELATED"/>
    <property type="match status" value="1"/>
</dbReference>
<dbReference type="GO" id="GO:0016811">
    <property type="term" value="F:hydrolase activity, acting on carbon-nitrogen (but not peptide) bonds, in linear amides"/>
    <property type="evidence" value="ECO:0007669"/>
    <property type="project" value="InterPro"/>
</dbReference>
<reference evidence="1" key="1">
    <citation type="submission" date="2009-10" db="EMBL/GenBank/DDBJ databases">
        <title>Diversity of trophic interactions inside an arsenic-rich microbial ecosystem.</title>
        <authorList>
            <person name="Bertin P.N."/>
            <person name="Heinrich-Salmeron A."/>
            <person name="Pelletier E."/>
            <person name="Goulhen-Chollet F."/>
            <person name="Arsene-Ploetze F."/>
            <person name="Gallien S."/>
            <person name="Calteau A."/>
            <person name="Vallenet D."/>
            <person name="Casiot C."/>
            <person name="Chane-Woon-Ming B."/>
            <person name="Giloteaux L."/>
            <person name="Barakat M."/>
            <person name="Bonnefoy V."/>
            <person name="Bruneel O."/>
            <person name="Chandler M."/>
            <person name="Cleiss J."/>
            <person name="Duran R."/>
            <person name="Elbaz-Poulichet F."/>
            <person name="Fonknechten N."/>
            <person name="Lauga B."/>
            <person name="Mornico D."/>
            <person name="Ortet P."/>
            <person name="Schaeffer C."/>
            <person name="Siguier P."/>
            <person name="Alexander Thil Smith A."/>
            <person name="Van Dorsselaer A."/>
            <person name="Weissenbach J."/>
            <person name="Medigue C."/>
            <person name="Le Paslier D."/>
        </authorList>
    </citation>
    <scope>NUCLEOTIDE SEQUENCE</scope>
</reference>
<sequence length="315" mass="34130">MKEHRLSALPTHSLWDRNLEPRLEINSGDEVEIACLDASGGQVHPGMSTEEFRQIDTTRIHALTGPIRIADAEPGDVLEVHVLATQHHGWGWTSLIPGLGFLKERFQTPCLFHWTLDGDRTTSLAPVTLPLRPFLGVMGVARAENGSFRTRPPGSFGGNLDVRELCAGAKLYLPVFHPGALFSCGDGHAAQGDGEVCINGIECPLDITLAFRLHKQQPLAGPIVEASATPIPDSQADAWIIVESATDIATAARSATNRMIDLLISRWGLSDLHAYILCSVAMRLRLSQVVNEPMFTVSAALAKDLLPPANLFSAR</sequence>
<dbReference type="SUPFAM" id="SSF141130">
    <property type="entry name" value="Acetamidase/Formamidase-like"/>
    <property type="match status" value="1"/>
</dbReference>